<keyword evidence="3" id="KW-0808">Transferase</keyword>
<evidence type="ECO:0000313" key="3">
    <source>
        <dbReference type="EMBL" id="ACF14602.1"/>
    </source>
</evidence>
<dbReference type="eggNOG" id="COG0223">
    <property type="taxonomic scope" value="Bacteria"/>
</dbReference>
<dbReference type="Pfam" id="PF00551">
    <property type="entry name" value="Formyl_trans_N"/>
    <property type="match status" value="1"/>
</dbReference>
<dbReference type="Gene3D" id="3.40.50.12230">
    <property type="match status" value="1"/>
</dbReference>
<dbReference type="Pfam" id="PF02911">
    <property type="entry name" value="Formyl_trans_C"/>
    <property type="match status" value="1"/>
</dbReference>
<dbReference type="RefSeq" id="WP_012500685.1">
    <property type="nucleotide sequence ID" value="NC_011026.1"/>
</dbReference>
<evidence type="ECO:0000259" key="1">
    <source>
        <dbReference type="Pfam" id="PF00551"/>
    </source>
</evidence>
<evidence type="ECO:0000259" key="2">
    <source>
        <dbReference type="Pfam" id="PF02911"/>
    </source>
</evidence>
<dbReference type="InterPro" id="IPR005793">
    <property type="entry name" value="Formyl_trans_C"/>
</dbReference>
<dbReference type="GO" id="GO:0004479">
    <property type="term" value="F:methionyl-tRNA formyltransferase activity"/>
    <property type="evidence" value="ECO:0007669"/>
    <property type="project" value="TreeGrafter"/>
</dbReference>
<dbReference type="PANTHER" id="PTHR11138:SF5">
    <property type="entry name" value="METHIONYL-TRNA FORMYLTRANSFERASE, MITOCHONDRIAL"/>
    <property type="match status" value="1"/>
</dbReference>
<dbReference type="SUPFAM" id="SSF53328">
    <property type="entry name" value="Formyltransferase"/>
    <property type="match status" value="1"/>
</dbReference>
<dbReference type="STRING" id="517418.Ctha_2150"/>
<dbReference type="InterPro" id="IPR002376">
    <property type="entry name" value="Formyl_transf_N"/>
</dbReference>
<dbReference type="HOGENOM" id="CLU_033347_2_3_10"/>
<dbReference type="AlphaFoldDB" id="B3QVK2"/>
<sequence length="330" mass="37221">MKDYKIVVIGAVKSTERILNGLLRNNINVVGVLGLDRSVSRKVSGYVDLGALCQVENVPYKSFININDDENIKWVRNLKPDYMFAVGFSQLLKHDILAIPQFGTIGFHPTKLPKGRGRAPLAWLTYNAEDGAASFFLMTDGADSGDIFVQEPFTVDKDDHAFHVEEKILSAIDKGLDKWLPLFKDGRTKPVPQCDEQASYTGIRREIDGLIDWEEPGDMTYARIRAASKPHPGAYTFANGRKLLIWEAAMIDRCNFWGAPGRVLEDVADGYLVQAGDKVLKLLQMEYFDNPKETVSLKVGQLLGYRPQQEIHKMYQEINALKKKIEELKK</sequence>
<name>B3QVK2_CHLT3</name>
<dbReference type="SUPFAM" id="SSF50486">
    <property type="entry name" value="FMT C-terminal domain-like"/>
    <property type="match status" value="1"/>
</dbReference>
<organism evidence="3 4">
    <name type="scientific">Chloroherpeton thalassium (strain ATCC 35110 / GB-78)</name>
    <dbReference type="NCBI Taxonomy" id="517418"/>
    <lineage>
        <taxon>Bacteria</taxon>
        <taxon>Pseudomonadati</taxon>
        <taxon>Chlorobiota</taxon>
        <taxon>Chlorobiia</taxon>
        <taxon>Chlorobiales</taxon>
        <taxon>Chloroherpetonaceae</taxon>
        <taxon>Chloroherpeton</taxon>
    </lineage>
</organism>
<protein>
    <submittedName>
        <fullName evidence="3">Formyl transferase domain protein</fullName>
    </submittedName>
</protein>
<feature type="domain" description="Formyl transferase N-terminal" evidence="1">
    <location>
        <begin position="5"/>
        <end position="173"/>
    </location>
</feature>
<dbReference type="OrthoDB" id="9802815at2"/>
<accession>B3QVK2</accession>
<feature type="domain" description="Formyl transferase C-terminal" evidence="2">
    <location>
        <begin position="208"/>
        <end position="286"/>
    </location>
</feature>
<proteinExistence type="predicted"/>
<dbReference type="GO" id="GO:0005829">
    <property type="term" value="C:cytosol"/>
    <property type="evidence" value="ECO:0007669"/>
    <property type="project" value="TreeGrafter"/>
</dbReference>
<dbReference type="PANTHER" id="PTHR11138">
    <property type="entry name" value="METHIONYL-TRNA FORMYLTRANSFERASE"/>
    <property type="match status" value="1"/>
</dbReference>
<evidence type="ECO:0000313" key="4">
    <source>
        <dbReference type="Proteomes" id="UP000001208"/>
    </source>
</evidence>
<reference evidence="3 4" key="1">
    <citation type="submission" date="2008-06" db="EMBL/GenBank/DDBJ databases">
        <title>Complete sequence of Chloroherpeton thalassium ATCC 35110.</title>
        <authorList>
            <consortium name="US DOE Joint Genome Institute"/>
            <person name="Lucas S."/>
            <person name="Copeland A."/>
            <person name="Lapidus A."/>
            <person name="Glavina del Rio T."/>
            <person name="Dalin E."/>
            <person name="Tice H."/>
            <person name="Bruce D."/>
            <person name="Goodwin L."/>
            <person name="Pitluck S."/>
            <person name="Schmutz J."/>
            <person name="Larimer F."/>
            <person name="Land M."/>
            <person name="Hauser L."/>
            <person name="Kyrpides N."/>
            <person name="Mikhailova N."/>
            <person name="Liu Z."/>
            <person name="Li T."/>
            <person name="Zhao F."/>
            <person name="Overmann J."/>
            <person name="Bryant D.A."/>
            <person name="Richardson P."/>
        </authorList>
    </citation>
    <scope>NUCLEOTIDE SEQUENCE [LARGE SCALE GENOMIC DNA]</scope>
    <source>
        <strain evidence="4">ATCC 35110 / GB-78</strain>
    </source>
</reference>
<keyword evidence="4" id="KW-1185">Reference proteome</keyword>
<dbReference type="InterPro" id="IPR011034">
    <property type="entry name" value="Formyl_transferase-like_C_sf"/>
</dbReference>
<dbReference type="CDD" id="cd08651">
    <property type="entry name" value="FMT_core_like_4"/>
    <property type="match status" value="1"/>
</dbReference>
<dbReference type="EMBL" id="CP001100">
    <property type="protein sequence ID" value="ACF14602.1"/>
    <property type="molecule type" value="Genomic_DNA"/>
</dbReference>
<dbReference type="Proteomes" id="UP000001208">
    <property type="component" value="Chromosome"/>
</dbReference>
<dbReference type="KEGG" id="cts:Ctha_2150"/>
<dbReference type="InterPro" id="IPR036477">
    <property type="entry name" value="Formyl_transf_N_sf"/>
</dbReference>
<gene>
    <name evidence="3" type="ordered locus">Ctha_2150</name>
</gene>